<protein>
    <recommendedName>
        <fullName evidence="3">2'-5' RNA ligase family protein</fullName>
    </recommendedName>
</protein>
<dbReference type="InterPro" id="IPR009097">
    <property type="entry name" value="Cyclic_Pdiesterase"/>
</dbReference>
<dbReference type="Proteomes" id="UP000536624">
    <property type="component" value="Unassembled WGS sequence"/>
</dbReference>
<dbReference type="Gene3D" id="3.90.1140.10">
    <property type="entry name" value="Cyclic phosphodiesterase"/>
    <property type="match status" value="1"/>
</dbReference>
<sequence length="339" mass="37646">MESFFSRKRTWADGPYLHFIAALVSPEYVAYTQAHHDLLAAYGDRVGIVPPQWLHWTAQGVHHRLDEGQVERAVQSVREAAQRAVPATVTMGPVWPGPSAVTVAMYPEEPLATINALVRDAVSTVSGVRLREAGDRFWPHSTLAYFRSPDVHDADFNRQLRKIRPERVEITISRLLAVYMHQDLDLGYYTWTPIAEIPLGATAADAWAPEVVCGKAATMATYRSTPPWGDSDAECEIAVGRLVVQPPLSQSQRRYESFVGRALDDSTYFEDGEPPMPVWPDPVTVACERRSGDGVCGSTRLQVRGSWNSPAVIICEHGHSWTDTVETMREVILAAEPAQ</sequence>
<comment type="caution">
    <text evidence="1">The sequence shown here is derived from an EMBL/GenBank/DDBJ whole genome shotgun (WGS) entry which is preliminary data.</text>
</comment>
<dbReference type="EMBL" id="JAALLH010000001">
    <property type="protein sequence ID" value="NIY65565.1"/>
    <property type="molecule type" value="Genomic_DNA"/>
</dbReference>
<evidence type="ECO:0008006" key="3">
    <source>
        <dbReference type="Google" id="ProtNLM"/>
    </source>
</evidence>
<name>A0A7X5X2Q7_STRMQ</name>
<dbReference type="SUPFAM" id="SSF55144">
    <property type="entry name" value="LigT-like"/>
    <property type="match status" value="1"/>
</dbReference>
<proteinExistence type="predicted"/>
<evidence type="ECO:0000313" key="2">
    <source>
        <dbReference type="Proteomes" id="UP000536624"/>
    </source>
</evidence>
<organism evidence="1 2">
    <name type="scientific">Streptomyces malaysiensis</name>
    <dbReference type="NCBI Taxonomy" id="92644"/>
    <lineage>
        <taxon>Bacteria</taxon>
        <taxon>Bacillati</taxon>
        <taxon>Actinomycetota</taxon>
        <taxon>Actinomycetes</taxon>
        <taxon>Kitasatosporales</taxon>
        <taxon>Streptomycetaceae</taxon>
        <taxon>Streptomyces</taxon>
        <taxon>Streptomyces violaceusniger group</taxon>
    </lineage>
</organism>
<reference evidence="1 2" key="1">
    <citation type="submission" date="2020-02" db="EMBL/GenBank/DDBJ databases">
        <title>Streptomyces malaysiensis DSM14702 (JHCC583434, PFL_A843) Genome sequencing and assembly.</title>
        <authorList>
            <person name="Samborskyy M."/>
        </authorList>
    </citation>
    <scope>NUCLEOTIDE SEQUENCE [LARGE SCALE GENOMIC DNA]</scope>
    <source>
        <strain evidence="1 2">DSM 14702</strain>
    </source>
</reference>
<dbReference type="AlphaFoldDB" id="A0A7X5X2Q7"/>
<gene>
    <name evidence="1" type="ORF">SMALB_3569</name>
</gene>
<accession>A0A7X5X2Q7</accession>
<dbReference type="RefSeq" id="WP_167501648.1">
    <property type="nucleotide sequence ID" value="NZ_JAALLH010000001.1"/>
</dbReference>
<evidence type="ECO:0000313" key="1">
    <source>
        <dbReference type="EMBL" id="NIY65565.1"/>
    </source>
</evidence>